<dbReference type="InterPro" id="IPR039426">
    <property type="entry name" value="TonB-dep_rcpt-like"/>
</dbReference>
<evidence type="ECO:0000256" key="3">
    <source>
        <dbReference type="ARBA" id="ARBA00022692"/>
    </source>
</evidence>
<dbReference type="Pfam" id="PF00593">
    <property type="entry name" value="TonB_dep_Rec_b-barrel"/>
    <property type="match status" value="1"/>
</dbReference>
<feature type="domain" description="TonB-dependent receptor plug" evidence="10">
    <location>
        <begin position="127"/>
        <end position="220"/>
    </location>
</feature>
<keyword evidence="3" id="KW-0812">Transmembrane</keyword>
<evidence type="ECO:0000259" key="9">
    <source>
        <dbReference type="Pfam" id="PF00593"/>
    </source>
</evidence>
<evidence type="ECO:0000256" key="8">
    <source>
        <dbReference type="ARBA" id="ARBA00023237"/>
    </source>
</evidence>
<comment type="subcellular location">
    <subcellularLocation>
        <location evidence="1">Cell outer membrane</location>
        <topology evidence="1">Multi-pass membrane protein</topology>
    </subcellularLocation>
</comment>
<dbReference type="InterPro" id="IPR012910">
    <property type="entry name" value="Plug_dom"/>
</dbReference>
<reference evidence="11" key="1">
    <citation type="submission" date="2018-05" db="EMBL/GenBank/DDBJ databases">
        <authorList>
            <person name="Lanie J.A."/>
            <person name="Ng W.-L."/>
            <person name="Kazmierczak K.M."/>
            <person name="Andrzejewski T.M."/>
            <person name="Davidsen T.M."/>
            <person name="Wayne K.J."/>
            <person name="Tettelin H."/>
            <person name="Glass J.I."/>
            <person name="Rusch D."/>
            <person name="Podicherti R."/>
            <person name="Tsui H.-C.T."/>
            <person name="Winkler M.E."/>
        </authorList>
    </citation>
    <scope>NUCLEOTIDE SEQUENCE</scope>
</reference>
<dbReference type="GO" id="GO:0044718">
    <property type="term" value="P:siderophore transmembrane transport"/>
    <property type="evidence" value="ECO:0007669"/>
    <property type="project" value="TreeGrafter"/>
</dbReference>
<dbReference type="Gene3D" id="2.40.170.20">
    <property type="entry name" value="TonB-dependent receptor, beta-barrel domain"/>
    <property type="match status" value="1"/>
</dbReference>
<dbReference type="InterPro" id="IPR037066">
    <property type="entry name" value="Plug_dom_sf"/>
</dbReference>
<accession>A0A381TW77</accession>
<sequence>MYKRFLKIFGIMAIFSMVLTAGQTGKITGKVLDKETGNPLPGVNVLLEGTSMGAATDANGEFYVMEVPPGLYNVQFSFIGFTSLNISNVRSTVDLTTNMGTINLEPEVIEGEAISVTAEKPLIEVNATNEVRVVRSEDIKNLPLRGVTNVVALQTSVVDDEGSLHIRGGRSEEVAYYTDGVTSTDPYSLTKRGSIPNISIEEVSIQAGGFGAEYGSAGSGIVNTTTKTGGNKLSVTSELISDIGDTAPSEDRHKLYSYGYKLASFGLGGPIPVMDFIKFYGAVETINEDDSPAGGSFPIIDRSKLNSANGLPNNGEAFVDDNGNTIWDAGESYTDSDGSGSYTAPNYLLLGDDDIKFVYGPRADNWYERLNANWNVLIDLEALIPFAWRIKVGGALFNNHSSNYSHSRSLFTYYNDASTMDGAGTTGSLKHRYSQSESDMSTFYTRLSGNIPGFDKMFFNVQYSRGSIKDNSYDPVTKDGYGKYVYEDGSLSTGEVPYIQGGKYYDLSGTPEWVYIDESGNEVTTDYWDYSGESGTFDRINYDTTWVNPLYRGVNLSPVTKVELANYSVAGVNSGYSGVYKAEKLRDEVKANLLWQFGKHELKAGGAYEKGTIRSYSVSGGSVARYFHHNRPYSESSDRWEWDPDYNDGAGALVAGGDGVPDFKQDPSDTYNGTDYAGYWDDYLFQAYKAAYANNVGYDVTGGPESSSLMQDINKARTPIIMAGYFQDKYETDDLILNVGLRYDYIDPANKVFNPLTGGNSNIVINSEGYLAETVYYNDINGDNTADPSEYTSAIPTDDDQTGLVHQVAVKPSKQISPRIGIGFPITDRTAFHATYGKYLQPARWDNLYISWNRFLSNIQQGNYTRSNNPELQPTKTTEYEIGFKQLVTNDISIDMTLFYTEKKDFIQIRNIAASPTGYALYSNGDFSTNKGLAFSLRTRRLGNTKIDANYTLSYAGGTGSNADTGYRIAWLGGNDPTFTSPLTFDQRHTASFIIDYRTGNKGLIKLFGANMLFRYGSGMKYTPSKPRTAIFGGQLSDQPVAALNSGIMPATFNADLRLDKTFMLNNVAVGVFCVVNNVFNTQMVTDVYNYSGLPDNDGYLTTQAGQNWVNDYAIGSETFGEQLYNSRIAYPTNYASARHVQIGVRVDF</sequence>
<evidence type="ECO:0000256" key="6">
    <source>
        <dbReference type="ARBA" id="ARBA00023136"/>
    </source>
</evidence>
<gene>
    <name evidence="11" type="ORF">METZ01_LOCUS72953</name>
</gene>
<dbReference type="InterPro" id="IPR008969">
    <property type="entry name" value="CarboxyPept-like_regulatory"/>
</dbReference>
<evidence type="ECO:0000256" key="4">
    <source>
        <dbReference type="ARBA" id="ARBA00022729"/>
    </source>
</evidence>
<evidence type="ECO:0000256" key="7">
    <source>
        <dbReference type="ARBA" id="ARBA00023170"/>
    </source>
</evidence>
<dbReference type="InterPro" id="IPR000531">
    <property type="entry name" value="Beta-barrel_TonB"/>
</dbReference>
<name>A0A381TW77_9ZZZZ</name>
<proteinExistence type="predicted"/>
<dbReference type="PANTHER" id="PTHR30069">
    <property type="entry name" value="TONB-DEPENDENT OUTER MEMBRANE RECEPTOR"/>
    <property type="match status" value="1"/>
</dbReference>
<keyword evidence="7" id="KW-0675">Receptor</keyword>
<dbReference type="SUPFAM" id="SSF56935">
    <property type="entry name" value="Porins"/>
    <property type="match status" value="1"/>
</dbReference>
<dbReference type="Pfam" id="PF13715">
    <property type="entry name" value="CarbopepD_reg_2"/>
    <property type="match status" value="1"/>
</dbReference>
<protein>
    <recommendedName>
        <fullName evidence="12">TonB-dependent receptor plug domain-containing protein</fullName>
    </recommendedName>
</protein>
<dbReference type="EMBL" id="UINC01005249">
    <property type="protein sequence ID" value="SVA20099.1"/>
    <property type="molecule type" value="Genomic_DNA"/>
</dbReference>
<dbReference type="Gene3D" id="2.60.40.1120">
    <property type="entry name" value="Carboxypeptidase-like, regulatory domain"/>
    <property type="match status" value="1"/>
</dbReference>
<keyword evidence="6" id="KW-0472">Membrane</keyword>
<evidence type="ECO:0000256" key="1">
    <source>
        <dbReference type="ARBA" id="ARBA00004571"/>
    </source>
</evidence>
<dbReference type="InterPro" id="IPR036942">
    <property type="entry name" value="Beta-barrel_TonB_sf"/>
</dbReference>
<organism evidence="11">
    <name type="scientific">marine metagenome</name>
    <dbReference type="NCBI Taxonomy" id="408172"/>
    <lineage>
        <taxon>unclassified sequences</taxon>
        <taxon>metagenomes</taxon>
        <taxon>ecological metagenomes</taxon>
    </lineage>
</organism>
<evidence type="ECO:0000256" key="2">
    <source>
        <dbReference type="ARBA" id="ARBA00022448"/>
    </source>
</evidence>
<dbReference type="GO" id="GO:0015344">
    <property type="term" value="F:siderophore uptake transmembrane transporter activity"/>
    <property type="evidence" value="ECO:0007669"/>
    <property type="project" value="TreeGrafter"/>
</dbReference>
<feature type="domain" description="TonB-dependent receptor-like beta-barrel" evidence="9">
    <location>
        <begin position="530"/>
        <end position="1025"/>
    </location>
</feature>
<evidence type="ECO:0000259" key="10">
    <source>
        <dbReference type="Pfam" id="PF07715"/>
    </source>
</evidence>
<keyword evidence="5" id="KW-0798">TonB box</keyword>
<keyword evidence="4" id="KW-0732">Signal</keyword>
<evidence type="ECO:0000313" key="11">
    <source>
        <dbReference type="EMBL" id="SVA20099.1"/>
    </source>
</evidence>
<dbReference type="PANTHER" id="PTHR30069:SF29">
    <property type="entry name" value="HEMOGLOBIN AND HEMOGLOBIN-HAPTOGLOBIN-BINDING PROTEIN 1-RELATED"/>
    <property type="match status" value="1"/>
</dbReference>
<keyword evidence="2" id="KW-0813">Transport</keyword>
<dbReference type="Pfam" id="PF07715">
    <property type="entry name" value="Plug"/>
    <property type="match status" value="1"/>
</dbReference>
<evidence type="ECO:0000256" key="5">
    <source>
        <dbReference type="ARBA" id="ARBA00023077"/>
    </source>
</evidence>
<dbReference type="Gene3D" id="2.170.130.10">
    <property type="entry name" value="TonB-dependent receptor, plug domain"/>
    <property type="match status" value="1"/>
</dbReference>
<evidence type="ECO:0008006" key="12">
    <source>
        <dbReference type="Google" id="ProtNLM"/>
    </source>
</evidence>
<dbReference type="GO" id="GO:0009279">
    <property type="term" value="C:cell outer membrane"/>
    <property type="evidence" value="ECO:0007669"/>
    <property type="project" value="UniProtKB-SubCell"/>
</dbReference>
<keyword evidence="8" id="KW-0998">Cell outer membrane</keyword>
<dbReference type="SUPFAM" id="SSF49464">
    <property type="entry name" value="Carboxypeptidase regulatory domain-like"/>
    <property type="match status" value="1"/>
</dbReference>
<dbReference type="AlphaFoldDB" id="A0A381TW77"/>